<sequence>MRDASFERGKRRTRRRTREARPRREHWSREYAIYAEDSWGIDDLGPEGGENSVRAYSGGRADGNRRRRR</sequence>
<feature type="region of interest" description="Disordered" evidence="1">
    <location>
        <begin position="1"/>
        <end position="27"/>
    </location>
</feature>
<protein>
    <submittedName>
        <fullName evidence="2">Uncharacterized protein</fullName>
    </submittedName>
</protein>
<dbReference type="Proteomes" id="UP000603369">
    <property type="component" value="Unassembled WGS sequence"/>
</dbReference>
<dbReference type="Proteomes" id="UP001185706">
    <property type="component" value="Unassembled WGS sequence"/>
</dbReference>
<feature type="compositionally biased region" description="Basic residues" evidence="1">
    <location>
        <begin position="9"/>
        <end position="18"/>
    </location>
</feature>
<proteinExistence type="predicted"/>
<gene>
    <name evidence="2" type="ORF">JDP02_02825</name>
    <name evidence="3" type="ORF">RAE03_06465</name>
</gene>
<dbReference type="EMBL" id="JAEHFL010000003">
    <property type="protein sequence ID" value="MBK3427444.1"/>
    <property type="molecule type" value="Genomic_DNA"/>
</dbReference>
<evidence type="ECO:0000313" key="2">
    <source>
        <dbReference type="EMBL" id="MBK3427444.1"/>
    </source>
</evidence>
<reference evidence="3" key="2">
    <citation type="submission" date="2023-08" db="EMBL/GenBank/DDBJ databases">
        <title>Genomic characterization of the C. tuberculostearicum species complex, a ubiquitous member of the human skin microbiome.</title>
        <authorList>
            <person name="Ahmed N."/>
            <person name="Deming C."/>
            <person name="Conlan S."/>
            <person name="Segre J."/>
        </authorList>
    </citation>
    <scope>NUCLEOTIDE SEQUENCE</scope>
    <source>
        <strain evidence="3">CTNIH22</strain>
    </source>
</reference>
<name>A0A8I1HSJ1_9CORY</name>
<organism evidence="2 4">
    <name type="scientific">Corynebacterium tuberculostearicum</name>
    <dbReference type="NCBI Taxonomy" id="38304"/>
    <lineage>
        <taxon>Bacteria</taxon>
        <taxon>Bacillati</taxon>
        <taxon>Actinomycetota</taxon>
        <taxon>Actinomycetes</taxon>
        <taxon>Mycobacteriales</taxon>
        <taxon>Corynebacteriaceae</taxon>
        <taxon>Corynebacterium</taxon>
    </lineage>
</organism>
<evidence type="ECO:0000313" key="3">
    <source>
        <dbReference type="EMBL" id="MDV2419422.1"/>
    </source>
</evidence>
<comment type="caution">
    <text evidence="2">The sequence shown here is derived from an EMBL/GenBank/DDBJ whole genome shotgun (WGS) entry which is preliminary data.</text>
</comment>
<dbReference type="RefSeq" id="WP_200435416.1">
    <property type="nucleotide sequence ID" value="NZ_CP073090.1"/>
</dbReference>
<reference evidence="2 4" key="1">
    <citation type="submission" date="2020-12" db="EMBL/GenBank/DDBJ databases">
        <title>Draft genome sequence of the commensal strain Corynebacterium tuberculostearicum MFP09/CIP 102622 isolated from human skin.</title>
        <authorList>
            <person name="Boukerb A.M."/>
            <person name="Janvier X."/>
            <person name="Feuilloley M.G.J."/>
            <person name="Groboillot A."/>
        </authorList>
    </citation>
    <scope>NUCLEOTIDE SEQUENCE [LARGE SCALE GENOMIC DNA]</scope>
    <source>
        <strain evidence="2 4">CIP 102622</strain>
    </source>
</reference>
<accession>A0A8I1HSJ1</accession>
<evidence type="ECO:0000313" key="4">
    <source>
        <dbReference type="Proteomes" id="UP000603369"/>
    </source>
</evidence>
<dbReference type="AlphaFoldDB" id="A0A8I1HSJ1"/>
<dbReference type="EMBL" id="JAVBIB010000008">
    <property type="protein sequence ID" value="MDV2419422.1"/>
    <property type="molecule type" value="Genomic_DNA"/>
</dbReference>
<keyword evidence="4" id="KW-1185">Reference proteome</keyword>
<feature type="region of interest" description="Disordered" evidence="1">
    <location>
        <begin position="39"/>
        <end position="69"/>
    </location>
</feature>
<evidence type="ECO:0000256" key="1">
    <source>
        <dbReference type="SAM" id="MobiDB-lite"/>
    </source>
</evidence>